<dbReference type="EMBL" id="JACSPO010000001">
    <property type="protein sequence ID" value="MBD8060758.1"/>
    <property type="molecule type" value="Genomic_DNA"/>
</dbReference>
<dbReference type="InterPro" id="IPR036390">
    <property type="entry name" value="WH_DNA-bd_sf"/>
</dbReference>
<dbReference type="InterPro" id="IPR000524">
    <property type="entry name" value="Tscrpt_reg_HTH_GntR"/>
</dbReference>
<name>A0ABR8YXG3_9MICO</name>
<dbReference type="Gene3D" id="1.10.10.10">
    <property type="entry name" value="Winged helix-like DNA-binding domain superfamily/Winged helix DNA-binding domain"/>
    <property type="match status" value="1"/>
</dbReference>
<dbReference type="Proteomes" id="UP000661894">
    <property type="component" value="Unassembled WGS sequence"/>
</dbReference>
<dbReference type="PANTHER" id="PTHR38445">
    <property type="entry name" value="HTH-TYPE TRANSCRIPTIONAL REPRESSOR YTRA"/>
    <property type="match status" value="1"/>
</dbReference>
<sequence>MFDGPEPIYVQIAEHLRRQVLDGALAEGDQVMSTTQYATTYRINPATAAKAFAQLVDEGVIYKQRGVGMFVADGARERLREHRRGAFFTDRLDAVLDEARVLGIGPDDLVRYIQQKGAGA</sequence>
<evidence type="ECO:0000256" key="2">
    <source>
        <dbReference type="ARBA" id="ARBA00023125"/>
    </source>
</evidence>
<dbReference type="PANTHER" id="PTHR38445:SF10">
    <property type="entry name" value="GNTR-FAMILY TRANSCRIPTIONAL REGULATOR"/>
    <property type="match status" value="1"/>
</dbReference>
<comment type="caution">
    <text evidence="5">The sequence shown here is derived from an EMBL/GenBank/DDBJ whole genome shotgun (WGS) entry which is preliminary data.</text>
</comment>
<dbReference type="InterPro" id="IPR036388">
    <property type="entry name" value="WH-like_DNA-bd_sf"/>
</dbReference>
<dbReference type="Pfam" id="PF00392">
    <property type="entry name" value="GntR"/>
    <property type="match status" value="1"/>
</dbReference>
<dbReference type="PROSITE" id="PS50949">
    <property type="entry name" value="HTH_GNTR"/>
    <property type="match status" value="1"/>
</dbReference>
<keyword evidence="1" id="KW-0805">Transcription regulation</keyword>
<accession>A0ABR8YXG3</accession>
<feature type="domain" description="HTH gntR-type" evidence="4">
    <location>
        <begin position="6"/>
        <end position="74"/>
    </location>
</feature>
<evidence type="ECO:0000313" key="6">
    <source>
        <dbReference type="Proteomes" id="UP000661894"/>
    </source>
</evidence>
<keyword evidence="3" id="KW-0804">Transcription</keyword>
<keyword evidence="6" id="KW-1185">Reference proteome</keyword>
<evidence type="ECO:0000259" key="4">
    <source>
        <dbReference type="PROSITE" id="PS50949"/>
    </source>
</evidence>
<dbReference type="CDD" id="cd07377">
    <property type="entry name" value="WHTH_GntR"/>
    <property type="match status" value="1"/>
</dbReference>
<evidence type="ECO:0000256" key="3">
    <source>
        <dbReference type="ARBA" id="ARBA00023163"/>
    </source>
</evidence>
<reference evidence="5 6" key="1">
    <citation type="submission" date="2020-08" db="EMBL/GenBank/DDBJ databases">
        <title>A Genomic Blueprint of the Chicken Gut Microbiome.</title>
        <authorList>
            <person name="Gilroy R."/>
            <person name="Ravi A."/>
            <person name="Getino M."/>
            <person name="Pursley I."/>
            <person name="Horton D.L."/>
            <person name="Alikhan N.-F."/>
            <person name="Baker D."/>
            <person name="Gharbi K."/>
            <person name="Hall N."/>
            <person name="Watson M."/>
            <person name="Adriaenssens E.M."/>
            <person name="Foster-Nyarko E."/>
            <person name="Jarju S."/>
            <person name="Secka A."/>
            <person name="Antonio M."/>
            <person name="Oren A."/>
            <person name="Chaudhuri R."/>
            <person name="La Ragione R.M."/>
            <person name="Hildebrand F."/>
            <person name="Pallen M.J."/>
        </authorList>
    </citation>
    <scope>NUCLEOTIDE SEQUENCE [LARGE SCALE GENOMIC DNA]</scope>
    <source>
        <strain evidence="5 6">Sa1BUA1</strain>
    </source>
</reference>
<gene>
    <name evidence="5" type="ORF">H9624_00290</name>
</gene>
<dbReference type="SMART" id="SM00345">
    <property type="entry name" value="HTH_GNTR"/>
    <property type="match status" value="1"/>
</dbReference>
<dbReference type="RefSeq" id="WP_251837934.1">
    <property type="nucleotide sequence ID" value="NZ_JACSPO010000001.1"/>
</dbReference>
<evidence type="ECO:0000313" key="5">
    <source>
        <dbReference type="EMBL" id="MBD8060758.1"/>
    </source>
</evidence>
<dbReference type="SUPFAM" id="SSF46785">
    <property type="entry name" value="Winged helix' DNA-binding domain"/>
    <property type="match status" value="1"/>
</dbReference>
<keyword evidence="2" id="KW-0238">DNA-binding</keyword>
<protein>
    <submittedName>
        <fullName evidence="5">GntR family transcriptional regulator</fullName>
    </submittedName>
</protein>
<evidence type="ECO:0000256" key="1">
    <source>
        <dbReference type="ARBA" id="ARBA00023015"/>
    </source>
</evidence>
<proteinExistence type="predicted"/>
<organism evidence="5 6">
    <name type="scientific">Oceanitalea stevensii</name>
    <dbReference type="NCBI Taxonomy" id="2763072"/>
    <lineage>
        <taxon>Bacteria</taxon>
        <taxon>Bacillati</taxon>
        <taxon>Actinomycetota</taxon>
        <taxon>Actinomycetes</taxon>
        <taxon>Micrococcales</taxon>
        <taxon>Bogoriellaceae</taxon>
        <taxon>Georgenia</taxon>
    </lineage>
</organism>